<keyword evidence="2" id="KW-1185">Reference proteome</keyword>
<gene>
    <name evidence="1" type="ORF">DRF75_00600</name>
</gene>
<dbReference type="RefSeq" id="WP_129992483.1">
    <property type="nucleotide sequence ID" value="NZ_QOHL01000001.1"/>
</dbReference>
<protein>
    <submittedName>
        <fullName evidence="1">Uncharacterized protein</fullName>
    </submittedName>
</protein>
<comment type="caution">
    <text evidence="1">The sequence shown here is derived from an EMBL/GenBank/DDBJ whole genome shotgun (WGS) entry which is preliminary data.</text>
</comment>
<dbReference type="EMBL" id="QOHL01000001">
    <property type="protein sequence ID" value="RZB13194.1"/>
    <property type="molecule type" value="Genomic_DNA"/>
</dbReference>
<reference evidence="1 2" key="1">
    <citation type="submission" date="2018-06" db="EMBL/GenBank/DDBJ databases">
        <title>Complete Genome Sequence of Ehrlichia minasensis Isolated From Cattle.</title>
        <authorList>
            <person name="Aguiar D.M."/>
            <person name="Araujo J.P.A.Jr."/>
            <person name="Nakazato L."/>
            <person name="Bard E."/>
            <person name="Cabezas-Cruz A."/>
        </authorList>
    </citation>
    <scope>NUCLEOTIDE SEQUENCE [LARGE SCALE GENOMIC DNA]</scope>
    <source>
        <strain evidence="1 2">B11</strain>
    </source>
</reference>
<sequence length="191" mass="21767">MELILLFDGNTPALYPTNICTYDKSKDEYTITYNSPDFSITSTHPGNNVALHQLHGATFKQCFTVSSITLPISLHCLYGKNKRNEKTYIILGLEYNSLGTLVKRGVILNNANLVSAGIIRNDLSYEENTKILFNDFSNHIKTVRNISTPRTYRFDFFNDEGSLFHTEYKNTVLEETQVNQSTGTNTYVMHF</sequence>
<proteinExistence type="predicted"/>
<name>A0A4V2BQU4_9RICK</name>
<dbReference type="AlphaFoldDB" id="A0A4V2BQU4"/>
<evidence type="ECO:0000313" key="1">
    <source>
        <dbReference type="EMBL" id="RZB13194.1"/>
    </source>
</evidence>
<organism evidence="1 2">
    <name type="scientific">Ehrlichia minasensis</name>
    <dbReference type="NCBI Taxonomy" id="1242993"/>
    <lineage>
        <taxon>Bacteria</taxon>
        <taxon>Pseudomonadati</taxon>
        <taxon>Pseudomonadota</taxon>
        <taxon>Alphaproteobacteria</taxon>
        <taxon>Rickettsiales</taxon>
        <taxon>Anaplasmataceae</taxon>
        <taxon>Ehrlichia</taxon>
    </lineage>
</organism>
<evidence type="ECO:0000313" key="2">
    <source>
        <dbReference type="Proteomes" id="UP000293377"/>
    </source>
</evidence>
<dbReference type="Proteomes" id="UP000293377">
    <property type="component" value="Unassembled WGS sequence"/>
</dbReference>
<accession>A0A4V2BQU4</accession>